<dbReference type="GO" id="GO:0016798">
    <property type="term" value="F:hydrolase activity, acting on glycosyl bonds"/>
    <property type="evidence" value="ECO:0007669"/>
    <property type="project" value="UniProtKB-KW"/>
</dbReference>
<dbReference type="PROSITE" id="PS51910">
    <property type="entry name" value="GH18_2"/>
    <property type="match status" value="1"/>
</dbReference>
<reference evidence="4 5" key="1">
    <citation type="journal article" date="2024" name="Nat. Commun.">
        <title>Phylogenomics reveals the evolutionary origins of lichenization in chlorophyte algae.</title>
        <authorList>
            <person name="Puginier C."/>
            <person name="Libourel C."/>
            <person name="Otte J."/>
            <person name="Skaloud P."/>
            <person name="Haon M."/>
            <person name="Grisel S."/>
            <person name="Petersen M."/>
            <person name="Berrin J.G."/>
            <person name="Delaux P.M."/>
            <person name="Dal Grande F."/>
            <person name="Keller J."/>
        </authorList>
    </citation>
    <scope>NUCLEOTIDE SEQUENCE [LARGE SCALE GENOMIC DNA]</scope>
    <source>
        <strain evidence="4 5">SAG 245.80</strain>
    </source>
</reference>
<dbReference type="InterPro" id="IPR051887">
    <property type="entry name" value="GH18_Domain-Containing"/>
</dbReference>
<dbReference type="FunFam" id="3.10.50.10:FF:000006">
    <property type="entry name" value="Chitobiase, di-N-acetyl"/>
    <property type="match status" value="1"/>
</dbReference>
<feature type="domain" description="GH18" evidence="3">
    <location>
        <begin position="1"/>
        <end position="354"/>
    </location>
</feature>
<dbReference type="AlphaFoldDB" id="A0AAW1S807"/>
<dbReference type="GO" id="GO:0009313">
    <property type="term" value="P:oligosaccharide catabolic process"/>
    <property type="evidence" value="ECO:0007669"/>
    <property type="project" value="TreeGrafter"/>
</dbReference>
<sequence length="354" mass="38580">MVVLEPVVVNAELPVNRSLLESAAYRAGWVQTRLDEAAAAHTDGVNFDLEDPAALGSHLARAYTALIAETAAAFHERDPGSQISVDVAWSPYGVDGRNYDVRGLAAAADLVFIMAYDMQSQIWGRCVASANSPLALVRRGVQQYLDLGVPASKLVLGLPWYGYEYPCEGGAPGKACMLKPTEFRGAPCSDAAGAQKEYLELMQRLARNATSGVLWDETQVAPYFEYEGEHGARFQVWTQQHMHGMHPACPQYPPGHRCQAGHFRDGWDYKGYDVPGLNATISPTQETTKAGNRRRAARLAMCICGQAYKDNMGMQPCVGFTLAITDEYGLCYLKEKLVPAGKPCLNAHCISGDL</sequence>
<evidence type="ECO:0000259" key="3">
    <source>
        <dbReference type="PROSITE" id="PS51910"/>
    </source>
</evidence>
<evidence type="ECO:0000313" key="4">
    <source>
        <dbReference type="EMBL" id="KAK9841972.1"/>
    </source>
</evidence>
<dbReference type="GO" id="GO:0005615">
    <property type="term" value="C:extracellular space"/>
    <property type="evidence" value="ECO:0007669"/>
    <property type="project" value="TreeGrafter"/>
</dbReference>
<evidence type="ECO:0000313" key="5">
    <source>
        <dbReference type="Proteomes" id="UP001445335"/>
    </source>
</evidence>
<comment type="caution">
    <text evidence="4">The sequence shown here is derived from an EMBL/GenBank/DDBJ whole genome shotgun (WGS) entry which is preliminary data.</text>
</comment>
<dbReference type="PANTHER" id="PTHR46290">
    <property type="entry name" value="DI-N-ACETYLCHITOBIASE"/>
    <property type="match status" value="1"/>
</dbReference>
<keyword evidence="1" id="KW-0378">Hydrolase</keyword>
<keyword evidence="2" id="KW-0326">Glycosidase</keyword>
<name>A0AAW1S807_9CHLO</name>
<proteinExistence type="predicted"/>
<dbReference type="SUPFAM" id="SSF51445">
    <property type="entry name" value="(Trans)glycosidases"/>
    <property type="match status" value="1"/>
</dbReference>
<dbReference type="Gene3D" id="3.20.20.80">
    <property type="entry name" value="Glycosidases"/>
    <property type="match status" value="1"/>
</dbReference>
<accession>A0AAW1S807</accession>
<dbReference type="PANTHER" id="PTHR46290:SF1">
    <property type="entry name" value="DI-N-ACETYLCHITOBIASE"/>
    <property type="match status" value="1"/>
</dbReference>
<dbReference type="InterPro" id="IPR017853">
    <property type="entry name" value="GH"/>
</dbReference>
<dbReference type="EMBL" id="JALJOU010000009">
    <property type="protein sequence ID" value="KAK9841972.1"/>
    <property type="molecule type" value="Genomic_DNA"/>
</dbReference>
<keyword evidence="5" id="KW-1185">Reference proteome</keyword>
<dbReference type="Proteomes" id="UP001445335">
    <property type="component" value="Unassembled WGS sequence"/>
</dbReference>
<dbReference type="Pfam" id="PF00704">
    <property type="entry name" value="Glyco_hydro_18"/>
    <property type="match status" value="1"/>
</dbReference>
<organism evidence="4 5">
    <name type="scientific">Elliptochloris bilobata</name>
    <dbReference type="NCBI Taxonomy" id="381761"/>
    <lineage>
        <taxon>Eukaryota</taxon>
        <taxon>Viridiplantae</taxon>
        <taxon>Chlorophyta</taxon>
        <taxon>core chlorophytes</taxon>
        <taxon>Trebouxiophyceae</taxon>
        <taxon>Trebouxiophyceae incertae sedis</taxon>
        <taxon>Elliptochloris clade</taxon>
        <taxon>Elliptochloris</taxon>
    </lineage>
</organism>
<protein>
    <recommendedName>
        <fullName evidence="3">GH18 domain-containing protein</fullName>
    </recommendedName>
</protein>
<gene>
    <name evidence="4" type="ORF">WJX81_002090</name>
</gene>
<evidence type="ECO:0000256" key="2">
    <source>
        <dbReference type="ARBA" id="ARBA00023295"/>
    </source>
</evidence>
<evidence type="ECO:0000256" key="1">
    <source>
        <dbReference type="ARBA" id="ARBA00022801"/>
    </source>
</evidence>
<dbReference type="InterPro" id="IPR001223">
    <property type="entry name" value="Glyco_hydro18_cat"/>
</dbReference>